<accession>A0ACB9DAM8</accession>
<evidence type="ECO:0000313" key="2">
    <source>
        <dbReference type="Proteomes" id="UP001056120"/>
    </source>
</evidence>
<name>A0ACB9DAM8_9ASTR</name>
<dbReference type="EMBL" id="CM042037">
    <property type="protein sequence ID" value="KAI3743647.1"/>
    <property type="molecule type" value="Genomic_DNA"/>
</dbReference>
<comment type="caution">
    <text evidence="1">The sequence shown here is derived from an EMBL/GenBank/DDBJ whole genome shotgun (WGS) entry which is preliminary data.</text>
</comment>
<organism evidence="1 2">
    <name type="scientific">Smallanthus sonchifolius</name>
    <dbReference type="NCBI Taxonomy" id="185202"/>
    <lineage>
        <taxon>Eukaryota</taxon>
        <taxon>Viridiplantae</taxon>
        <taxon>Streptophyta</taxon>
        <taxon>Embryophyta</taxon>
        <taxon>Tracheophyta</taxon>
        <taxon>Spermatophyta</taxon>
        <taxon>Magnoliopsida</taxon>
        <taxon>eudicotyledons</taxon>
        <taxon>Gunneridae</taxon>
        <taxon>Pentapetalae</taxon>
        <taxon>asterids</taxon>
        <taxon>campanulids</taxon>
        <taxon>Asterales</taxon>
        <taxon>Asteraceae</taxon>
        <taxon>Asteroideae</taxon>
        <taxon>Heliantheae alliance</taxon>
        <taxon>Millerieae</taxon>
        <taxon>Smallanthus</taxon>
    </lineage>
</organism>
<gene>
    <name evidence="1" type="ORF">L1987_61358</name>
</gene>
<sequence length="102" mass="11394">MDNINHVTCIYHTCDASDIPPCIYHTCDASDIPPYFSNFAVKVHLQAEKMRRRNDRMRWLMPPAVQLPLASQLQGIRLDSRPSSGELSSQLPQGGGEWAAVA</sequence>
<proteinExistence type="predicted"/>
<reference evidence="1 2" key="2">
    <citation type="journal article" date="2022" name="Mol. Ecol. Resour.">
        <title>The genomes of chicory, endive, great burdock and yacon provide insights into Asteraceae paleo-polyploidization history and plant inulin production.</title>
        <authorList>
            <person name="Fan W."/>
            <person name="Wang S."/>
            <person name="Wang H."/>
            <person name="Wang A."/>
            <person name="Jiang F."/>
            <person name="Liu H."/>
            <person name="Zhao H."/>
            <person name="Xu D."/>
            <person name="Zhang Y."/>
        </authorList>
    </citation>
    <scope>NUCLEOTIDE SEQUENCE [LARGE SCALE GENOMIC DNA]</scope>
    <source>
        <strain evidence="2">cv. Yunnan</strain>
        <tissue evidence="1">Leaves</tissue>
    </source>
</reference>
<evidence type="ECO:0000313" key="1">
    <source>
        <dbReference type="EMBL" id="KAI3743647.1"/>
    </source>
</evidence>
<reference evidence="2" key="1">
    <citation type="journal article" date="2022" name="Mol. Ecol. Resour.">
        <title>The genomes of chicory, endive, great burdock and yacon provide insights into Asteraceae palaeo-polyploidization history and plant inulin production.</title>
        <authorList>
            <person name="Fan W."/>
            <person name="Wang S."/>
            <person name="Wang H."/>
            <person name="Wang A."/>
            <person name="Jiang F."/>
            <person name="Liu H."/>
            <person name="Zhao H."/>
            <person name="Xu D."/>
            <person name="Zhang Y."/>
        </authorList>
    </citation>
    <scope>NUCLEOTIDE SEQUENCE [LARGE SCALE GENOMIC DNA]</scope>
    <source>
        <strain evidence="2">cv. Yunnan</strain>
    </source>
</reference>
<dbReference type="Proteomes" id="UP001056120">
    <property type="component" value="Linkage Group LG20"/>
</dbReference>
<protein>
    <submittedName>
        <fullName evidence="1">Uncharacterized protein</fullName>
    </submittedName>
</protein>
<keyword evidence="2" id="KW-1185">Reference proteome</keyword>